<reference evidence="1 2" key="1">
    <citation type="journal article" date="2022" name="Nat. Plants">
        <title>Genomes of leafy and leafless Platanthera orchids illuminate the evolution of mycoheterotrophy.</title>
        <authorList>
            <person name="Li M.H."/>
            <person name="Liu K.W."/>
            <person name="Li Z."/>
            <person name="Lu H.C."/>
            <person name="Ye Q.L."/>
            <person name="Zhang D."/>
            <person name="Wang J.Y."/>
            <person name="Li Y.F."/>
            <person name="Zhong Z.M."/>
            <person name="Liu X."/>
            <person name="Yu X."/>
            <person name="Liu D.K."/>
            <person name="Tu X.D."/>
            <person name="Liu B."/>
            <person name="Hao Y."/>
            <person name="Liao X.Y."/>
            <person name="Jiang Y.T."/>
            <person name="Sun W.H."/>
            <person name="Chen J."/>
            <person name="Chen Y.Q."/>
            <person name="Ai Y."/>
            <person name="Zhai J.W."/>
            <person name="Wu S.S."/>
            <person name="Zhou Z."/>
            <person name="Hsiao Y.Y."/>
            <person name="Wu W.L."/>
            <person name="Chen Y.Y."/>
            <person name="Lin Y.F."/>
            <person name="Hsu J.L."/>
            <person name="Li C.Y."/>
            <person name="Wang Z.W."/>
            <person name="Zhao X."/>
            <person name="Zhong W.Y."/>
            <person name="Ma X.K."/>
            <person name="Ma L."/>
            <person name="Huang J."/>
            <person name="Chen G.Z."/>
            <person name="Huang M.Z."/>
            <person name="Huang L."/>
            <person name="Peng D.H."/>
            <person name="Luo Y.B."/>
            <person name="Zou S.Q."/>
            <person name="Chen S.P."/>
            <person name="Lan S."/>
            <person name="Tsai W.C."/>
            <person name="Van de Peer Y."/>
            <person name="Liu Z.J."/>
        </authorList>
    </citation>
    <scope>NUCLEOTIDE SEQUENCE [LARGE SCALE GENOMIC DNA]</scope>
    <source>
        <strain evidence="1">Lor288</strain>
    </source>
</reference>
<sequence length="223" mass="25069">MTYSNSGKTSNRLSHYNDSTLAFTGAVPHSKCNSGESSSSSIRVGLFRYISGELSRSVSSMAGAPSFLHFRPSIRKTPSTPSISSLYNNGRFKTFPSRATHLLWQNGAPPSLLSSSQQDLLHLGSKSTESGQILILIAVVSYAIRNCTSNKFWKNHEVYKIRKFKIYQLQRDSLPKVNSFGNRLMRFIWARYHHGRERSSNVQMPNTWLLDNMHGHMVQVVAG</sequence>
<evidence type="ECO:0000313" key="1">
    <source>
        <dbReference type="EMBL" id="KAK8937994.1"/>
    </source>
</evidence>
<keyword evidence="2" id="KW-1185">Reference proteome</keyword>
<name>A0ABR2LE51_9ASPA</name>
<protein>
    <submittedName>
        <fullName evidence="1">Uncharacterized protein</fullName>
    </submittedName>
</protein>
<proteinExistence type="predicted"/>
<dbReference type="Proteomes" id="UP001412067">
    <property type="component" value="Unassembled WGS sequence"/>
</dbReference>
<comment type="caution">
    <text evidence="1">The sequence shown here is derived from an EMBL/GenBank/DDBJ whole genome shotgun (WGS) entry which is preliminary data.</text>
</comment>
<organism evidence="1 2">
    <name type="scientific">Platanthera guangdongensis</name>
    <dbReference type="NCBI Taxonomy" id="2320717"/>
    <lineage>
        <taxon>Eukaryota</taxon>
        <taxon>Viridiplantae</taxon>
        <taxon>Streptophyta</taxon>
        <taxon>Embryophyta</taxon>
        <taxon>Tracheophyta</taxon>
        <taxon>Spermatophyta</taxon>
        <taxon>Magnoliopsida</taxon>
        <taxon>Liliopsida</taxon>
        <taxon>Asparagales</taxon>
        <taxon>Orchidaceae</taxon>
        <taxon>Orchidoideae</taxon>
        <taxon>Orchideae</taxon>
        <taxon>Orchidinae</taxon>
        <taxon>Platanthera</taxon>
    </lineage>
</organism>
<gene>
    <name evidence="1" type="ORF">KSP40_PGU001078</name>
</gene>
<accession>A0ABR2LE51</accession>
<dbReference type="EMBL" id="JBBWWR010000021">
    <property type="protein sequence ID" value="KAK8937994.1"/>
    <property type="molecule type" value="Genomic_DNA"/>
</dbReference>
<evidence type="ECO:0000313" key="2">
    <source>
        <dbReference type="Proteomes" id="UP001412067"/>
    </source>
</evidence>